<evidence type="ECO:0000256" key="2">
    <source>
        <dbReference type="ARBA" id="ARBA00010617"/>
    </source>
</evidence>
<accession>A0ABR2ULH6</accession>
<evidence type="ECO:0000256" key="5">
    <source>
        <dbReference type="ARBA" id="ARBA00023002"/>
    </source>
</evidence>
<keyword evidence="5" id="KW-0560">Oxidoreductase</keyword>
<sequence>MSRAGWKDADELRRERCLVPTESGDNDGEPTSRLKAMPAWTYLPLGRGPRICLGKHFALVESQYTIVRMMQTLQRIEKRDERTHAKEAGIPITMKYGAFVGLYRNENDSNIGDYNLVVA</sequence>
<comment type="cofactor">
    <cofactor evidence="1">
        <name>heme</name>
        <dbReference type="ChEBI" id="CHEBI:30413"/>
    </cofactor>
</comment>
<dbReference type="InterPro" id="IPR001128">
    <property type="entry name" value="Cyt_P450"/>
</dbReference>
<evidence type="ECO:0000313" key="8">
    <source>
        <dbReference type="EMBL" id="KAK9415407.1"/>
    </source>
</evidence>
<reference evidence="8 9" key="1">
    <citation type="journal article" date="2024" name="J. Plant Pathol.">
        <title>Sequence and assembly of the genome of Seiridium unicorne, isolate CBS 538.82, causal agent of cypress canker disease.</title>
        <authorList>
            <person name="Scali E."/>
            <person name="Rocca G.D."/>
            <person name="Danti R."/>
            <person name="Garbelotto M."/>
            <person name="Barberini S."/>
            <person name="Baroncelli R."/>
            <person name="Emiliani G."/>
        </authorList>
    </citation>
    <scope>NUCLEOTIDE SEQUENCE [LARGE SCALE GENOMIC DNA]</scope>
    <source>
        <strain evidence="8 9">BM-138-508</strain>
    </source>
</reference>
<dbReference type="Pfam" id="PF00067">
    <property type="entry name" value="p450"/>
    <property type="match status" value="1"/>
</dbReference>
<keyword evidence="3" id="KW-0349">Heme</keyword>
<organism evidence="8 9">
    <name type="scientific">Seiridium unicorne</name>
    <dbReference type="NCBI Taxonomy" id="138068"/>
    <lineage>
        <taxon>Eukaryota</taxon>
        <taxon>Fungi</taxon>
        <taxon>Dikarya</taxon>
        <taxon>Ascomycota</taxon>
        <taxon>Pezizomycotina</taxon>
        <taxon>Sordariomycetes</taxon>
        <taxon>Xylariomycetidae</taxon>
        <taxon>Amphisphaeriales</taxon>
        <taxon>Sporocadaceae</taxon>
        <taxon>Seiridium</taxon>
    </lineage>
</organism>
<comment type="similarity">
    <text evidence="2">Belongs to the cytochrome P450 family.</text>
</comment>
<evidence type="ECO:0000256" key="1">
    <source>
        <dbReference type="ARBA" id="ARBA00001971"/>
    </source>
</evidence>
<dbReference type="InterPro" id="IPR036396">
    <property type="entry name" value="Cyt_P450_sf"/>
</dbReference>
<dbReference type="SUPFAM" id="SSF48264">
    <property type="entry name" value="Cytochrome P450"/>
    <property type="match status" value="1"/>
</dbReference>
<proteinExistence type="inferred from homology"/>
<name>A0ABR2ULH6_9PEZI</name>
<gene>
    <name evidence="8" type="ORF">SUNI508_10431</name>
</gene>
<keyword evidence="6" id="KW-0408">Iron</keyword>
<evidence type="ECO:0000256" key="7">
    <source>
        <dbReference type="ARBA" id="ARBA00023033"/>
    </source>
</evidence>
<dbReference type="Proteomes" id="UP001408356">
    <property type="component" value="Unassembled WGS sequence"/>
</dbReference>
<dbReference type="Gene3D" id="1.10.630.10">
    <property type="entry name" value="Cytochrome P450"/>
    <property type="match status" value="1"/>
</dbReference>
<protein>
    <submittedName>
        <fullName evidence="8">Cytochrome P450</fullName>
    </submittedName>
</protein>
<dbReference type="PANTHER" id="PTHR24287">
    <property type="entry name" value="P450, PUTATIVE (EUROFUNG)-RELATED"/>
    <property type="match status" value="1"/>
</dbReference>
<keyword evidence="9" id="KW-1185">Reference proteome</keyword>
<evidence type="ECO:0000256" key="3">
    <source>
        <dbReference type="ARBA" id="ARBA00022617"/>
    </source>
</evidence>
<dbReference type="InterPro" id="IPR047146">
    <property type="entry name" value="Cyt_P450_E_CYP52_fungi"/>
</dbReference>
<dbReference type="PANTHER" id="PTHR24287:SF1">
    <property type="entry name" value="P450, PUTATIVE (EUROFUNG)-RELATED"/>
    <property type="match status" value="1"/>
</dbReference>
<evidence type="ECO:0000313" key="9">
    <source>
        <dbReference type="Proteomes" id="UP001408356"/>
    </source>
</evidence>
<evidence type="ECO:0000256" key="6">
    <source>
        <dbReference type="ARBA" id="ARBA00023004"/>
    </source>
</evidence>
<keyword evidence="7" id="KW-0503">Monooxygenase</keyword>
<evidence type="ECO:0000256" key="4">
    <source>
        <dbReference type="ARBA" id="ARBA00022723"/>
    </source>
</evidence>
<dbReference type="EMBL" id="JARVKF010000416">
    <property type="protein sequence ID" value="KAK9415407.1"/>
    <property type="molecule type" value="Genomic_DNA"/>
</dbReference>
<keyword evidence="4" id="KW-0479">Metal-binding</keyword>
<comment type="caution">
    <text evidence="8">The sequence shown here is derived from an EMBL/GenBank/DDBJ whole genome shotgun (WGS) entry which is preliminary data.</text>
</comment>